<organism evidence="1 2">
    <name type="scientific">Piscibacillus salipiscarius</name>
    <dbReference type="NCBI Taxonomy" id="299480"/>
    <lineage>
        <taxon>Bacteria</taxon>
        <taxon>Bacillati</taxon>
        <taxon>Bacillota</taxon>
        <taxon>Bacilli</taxon>
        <taxon>Bacillales</taxon>
        <taxon>Bacillaceae</taxon>
        <taxon>Piscibacillus</taxon>
    </lineage>
</organism>
<dbReference type="Proteomes" id="UP001597452">
    <property type="component" value="Unassembled WGS sequence"/>
</dbReference>
<dbReference type="InterPro" id="IPR012347">
    <property type="entry name" value="Ferritin-like"/>
</dbReference>
<dbReference type="Gene3D" id="1.20.1260.10">
    <property type="match status" value="2"/>
</dbReference>
<evidence type="ECO:0000313" key="1">
    <source>
        <dbReference type="EMBL" id="MFD2639332.1"/>
    </source>
</evidence>
<protein>
    <submittedName>
        <fullName evidence="1">DUF3231 family protein</fullName>
    </submittedName>
</protein>
<sequence>MSTGGLNNLTASEITNLWNTYMNDSGAICHYKYQLNHVDDPDIKQILELALSISESHVKQIEGFFNQENYPVPHGFKLDEDVDVTAPRLFTDVYFLTTTSQMGKIGVNNYGNAITTAVRDDVFEFFHNCLEESVSLIQKSKSILLDKGLYERSPYLPTPDNYDFVKDNNFLAGFFKEKRPLTGAEIMNFYANYERNALGAATMMGFSQVTKNRDVADYFLRGKEIANKHCEIFGSYLKKFDTPQPMTWDSEVTDSTTYVYSDRKMMFYTSALNGLSIAYYGAAMAASPRRDIGLTYSRLVSELVKYADAGTRLMIENGWMEEPPRSVDRDELSKKNKK</sequence>
<keyword evidence="2" id="KW-1185">Reference proteome</keyword>
<dbReference type="EMBL" id="JBHUMZ010000023">
    <property type="protein sequence ID" value="MFD2639332.1"/>
    <property type="molecule type" value="Genomic_DNA"/>
</dbReference>
<name>A0ABW5QC33_9BACI</name>
<evidence type="ECO:0000313" key="2">
    <source>
        <dbReference type="Proteomes" id="UP001597452"/>
    </source>
</evidence>
<dbReference type="InterPro" id="IPR021617">
    <property type="entry name" value="DUF3231"/>
</dbReference>
<comment type="caution">
    <text evidence="1">The sequence shown here is derived from an EMBL/GenBank/DDBJ whole genome shotgun (WGS) entry which is preliminary data.</text>
</comment>
<gene>
    <name evidence="1" type="ORF">ACFSW4_10680</name>
</gene>
<proteinExistence type="predicted"/>
<reference evidence="2" key="1">
    <citation type="journal article" date="2019" name="Int. J. Syst. Evol. Microbiol.">
        <title>The Global Catalogue of Microorganisms (GCM) 10K type strain sequencing project: providing services to taxonomists for standard genome sequencing and annotation.</title>
        <authorList>
            <consortium name="The Broad Institute Genomics Platform"/>
            <consortium name="The Broad Institute Genome Sequencing Center for Infectious Disease"/>
            <person name="Wu L."/>
            <person name="Ma J."/>
        </authorList>
    </citation>
    <scope>NUCLEOTIDE SEQUENCE [LARGE SCALE GENOMIC DNA]</scope>
    <source>
        <strain evidence="2">TISTR 1571</strain>
    </source>
</reference>
<accession>A0ABW5QC33</accession>
<dbReference type="RefSeq" id="WP_377329199.1">
    <property type="nucleotide sequence ID" value="NZ_JBHUMZ010000023.1"/>
</dbReference>
<dbReference type="Pfam" id="PF11553">
    <property type="entry name" value="DUF3231"/>
    <property type="match status" value="2"/>
</dbReference>